<proteinExistence type="predicted"/>
<dbReference type="KEGG" id="cdes:C0J27_00730"/>
<sequence>MTKKTFLESDDQFIVSYELLHILQWLLTYEKEAFSQLVEQAYIKGSQSMQSNSEVYEQIEESEDLQNSVLDFFNFLEKEVSIVAHAESIKHIMQKNLLKTLDHIDPKVFDAAIIQESMQVTAEKINPQRNHQAKDYFLKQLLKKWHPKKEKNKKHSLN</sequence>
<dbReference type="EMBL" id="CP025544">
    <property type="protein sequence ID" value="AXK60277.1"/>
    <property type="molecule type" value="Genomic_DNA"/>
</dbReference>
<dbReference type="Proteomes" id="UP000254834">
    <property type="component" value="Chromosome"/>
</dbReference>
<evidence type="ECO:0000313" key="2">
    <source>
        <dbReference type="Proteomes" id="UP000254834"/>
    </source>
</evidence>
<keyword evidence="2" id="KW-1185">Reference proteome</keyword>
<reference evidence="1 2" key="1">
    <citation type="submission" date="2017-12" db="EMBL/GenBank/DDBJ databases">
        <title>Chromulinavorax destructans is a abundant pathogen of dominant heterotrophic picoflagllates.</title>
        <authorList>
            <person name="Deeg C.M."/>
            <person name="Zimmer M."/>
            <person name="Suttle C.A."/>
        </authorList>
    </citation>
    <scope>NUCLEOTIDE SEQUENCE [LARGE SCALE GENOMIC DNA]</scope>
    <source>
        <strain evidence="1 2">SeV1</strain>
    </source>
</reference>
<gene>
    <name evidence="1" type="ORF">C0J27_00730</name>
</gene>
<dbReference type="RefSeq" id="WP_115585292.1">
    <property type="nucleotide sequence ID" value="NZ_CP025544.1"/>
</dbReference>
<organism evidence="1 2">
    <name type="scientific">Candidatus Chromulinivorax destructor</name>
    <dbReference type="NCBI Taxonomy" id="2066483"/>
    <lineage>
        <taxon>Bacteria</taxon>
        <taxon>Candidatus Babelota</taxon>
        <taxon>Candidatus Babeliae</taxon>
        <taxon>Candidatus Babeliales</taxon>
        <taxon>Candidatus Chromulinivoraceae</taxon>
        <taxon>Candidatus Chromulinivorax</taxon>
    </lineage>
</organism>
<name>A0A345ZAG0_9BACT</name>
<evidence type="ECO:0000313" key="1">
    <source>
        <dbReference type="EMBL" id="AXK60277.1"/>
    </source>
</evidence>
<dbReference type="AlphaFoldDB" id="A0A345ZAG0"/>
<accession>A0A345ZAG0</accession>
<protein>
    <submittedName>
        <fullName evidence="1">Uncharacterized protein</fullName>
    </submittedName>
</protein>